<keyword evidence="7 8" id="KW-0694">RNA-binding</keyword>
<evidence type="ECO:0000256" key="6">
    <source>
        <dbReference type="ARBA" id="ARBA00022839"/>
    </source>
</evidence>
<dbReference type="PROSITE" id="PS50126">
    <property type="entry name" value="S1"/>
    <property type="match status" value="1"/>
</dbReference>
<dbReference type="AlphaFoldDB" id="A1ZEW1"/>
<comment type="caution">
    <text evidence="10">The sequence shown here is derived from an EMBL/GenBank/DDBJ whole genome shotgun (WGS) entry which is preliminary data.</text>
</comment>
<dbReference type="SMART" id="SM00316">
    <property type="entry name" value="S1"/>
    <property type="match status" value="1"/>
</dbReference>
<dbReference type="Gene3D" id="2.40.50.140">
    <property type="entry name" value="Nucleic acid-binding proteins"/>
    <property type="match status" value="3"/>
</dbReference>
<keyword evidence="5 8" id="KW-0378">Hydrolase</keyword>
<evidence type="ECO:0000313" key="10">
    <source>
        <dbReference type="EMBL" id="EAY31063.1"/>
    </source>
</evidence>
<dbReference type="PROSITE" id="PS01175">
    <property type="entry name" value="RIBONUCLEASE_II"/>
    <property type="match status" value="1"/>
</dbReference>
<organism evidence="10 11">
    <name type="scientific">Microscilla marina ATCC 23134</name>
    <dbReference type="NCBI Taxonomy" id="313606"/>
    <lineage>
        <taxon>Bacteria</taxon>
        <taxon>Pseudomonadati</taxon>
        <taxon>Bacteroidota</taxon>
        <taxon>Cytophagia</taxon>
        <taxon>Cytophagales</taxon>
        <taxon>Microscillaceae</taxon>
        <taxon>Microscilla</taxon>
    </lineage>
</organism>
<dbReference type="NCBIfam" id="TIGR02063">
    <property type="entry name" value="RNase_R"/>
    <property type="match status" value="1"/>
</dbReference>
<dbReference type="InterPro" id="IPR011129">
    <property type="entry name" value="CSD"/>
</dbReference>
<comment type="catalytic activity">
    <reaction evidence="1 8">
        <text>Exonucleolytic cleavage in the 3'- to 5'-direction to yield nucleoside 5'-phosphates.</text>
        <dbReference type="EC" id="3.1.13.1"/>
    </reaction>
</comment>
<dbReference type="EC" id="3.1.13.1" evidence="8"/>
<comment type="similarity">
    <text evidence="8">Belongs to the RNR ribonuclease family. RNase R subfamily.</text>
</comment>
<keyword evidence="6 8" id="KW-0269">Exonuclease</keyword>
<dbReference type="Pfam" id="PF08206">
    <property type="entry name" value="OB_RNB"/>
    <property type="match status" value="1"/>
</dbReference>
<dbReference type="InterPro" id="IPR022966">
    <property type="entry name" value="RNase_II/R_CS"/>
</dbReference>
<dbReference type="SUPFAM" id="SSF50249">
    <property type="entry name" value="Nucleic acid-binding proteins"/>
    <property type="match status" value="4"/>
</dbReference>
<dbReference type="Proteomes" id="UP000004095">
    <property type="component" value="Unassembled WGS sequence"/>
</dbReference>
<comment type="subcellular location">
    <subcellularLocation>
        <location evidence="2 8">Cytoplasm</location>
    </subcellularLocation>
</comment>
<feature type="domain" description="S1 motif" evidence="9">
    <location>
        <begin position="650"/>
        <end position="731"/>
    </location>
</feature>
<sequence length="736" mass="84735">MKTKKKNPKKKPTKKLLSKRRFKRSKKNTLTIEHFQSKIYTILNQKPERMLAIEDLIDMLNVTTEKNKVKVIDALEKLADSDQILVDQEGNVQVLLNIVEGIVDFVNPRFAFIVSDETEEDTWVDADNLQFALHGDRVKARLYPNSKGKRTEGEVMEVLERKTNEFVGKIEIKEKYAFVIADNRRMHMDIFVPLKNTNGANNGDKVIVEVLEWHNEKNSPVAKVKEVLGAPGVNETEMHAIMAEFGLARHFPAEVLKDAEKIRGRITKVEIKKRRDIRETLTFTIDPENAKDFDDALSIKKLDNGNWEIGIHIADVTHYVKPDSKVDKEGAERATSVYLVDRVVPMLPERLSNELCSLRPHEDKLTFSAMFELDENAHVIKEWFGRTVIHSDRRFSYEEAQEVMDSGNGDHVDELRTLNALAKKLTAQRFEKGAMSFETVEVKFKLDENGTPIGLYTKERKDAHKLIEEFMLLANRKVAEFVFKLPVKGTKAESNTMVYRTHDDPNVEKLKNFSGFAKKLGHEVKLNGKAMTRSLNKLMTDIEDTPQQNVLQGLAIRTMAKAIYTTEATGHFGLAFDHYTHFTSPIRRYPDMMVHRLLQHYLDHGKSVDKKVYEKLCKHSTDMEKRAAEAERASIKYKQVEYMQLLNDSDKAYDGVVTGVTDWGIYVEIEETKCEGMIRMSDLVDDFYQLDEENYRVVGKRTKNVIMFGDTIKVRIKATDLEKRTMDLLKVYDDES</sequence>
<dbReference type="InterPro" id="IPR004476">
    <property type="entry name" value="RNase_II/RNase_R"/>
</dbReference>
<dbReference type="InterPro" id="IPR011805">
    <property type="entry name" value="RNase_R"/>
</dbReference>
<reference evidence="10 11" key="1">
    <citation type="submission" date="2007-01" db="EMBL/GenBank/DDBJ databases">
        <authorList>
            <person name="Haygood M."/>
            <person name="Podell S."/>
            <person name="Anderson C."/>
            <person name="Hopkinson B."/>
            <person name="Roe K."/>
            <person name="Barbeau K."/>
            <person name="Gaasterland T."/>
            <person name="Ferriera S."/>
            <person name="Johnson J."/>
            <person name="Kravitz S."/>
            <person name="Beeson K."/>
            <person name="Sutton G."/>
            <person name="Rogers Y.-H."/>
            <person name="Friedman R."/>
            <person name="Frazier M."/>
            <person name="Venter J.C."/>
        </authorList>
    </citation>
    <scope>NUCLEOTIDE SEQUENCE [LARGE SCALE GENOMIC DNA]</scope>
    <source>
        <strain evidence="10 11">ATCC 23134</strain>
    </source>
</reference>
<evidence type="ECO:0000256" key="5">
    <source>
        <dbReference type="ARBA" id="ARBA00022801"/>
    </source>
</evidence>
<protein>
    <recommendedName>
        <fullName evidence="8">Ribonuclease R</fullName>
        <shortName evidence="8">RNase R</shortName>
        <ecNumber evidence="8">3.1.13.1</ecNumber>
    </recommendedName>
</protein>
<dbReference type="Pfam" id="PF17876">
    <property type="entry name" value="CSD2"/>
    <property type="match status" value="1"/>
</dbReference>
<dbReference type="PANTHER" id="PTHR23355">
    <property type="entry name" value="RIBONUCLEASE"/>
    <property type="match status" value="1"/>
</dbReference>
<dbReference type="eggNOG" id="COG0557">
    <property type="taxonomic scope" value="Bacteria"/>
</dbReference>
<evidence type="ECO:0000256" key="7">
    <source>
        <dbReference type="ARBA" id="ARBA00022884"/>
    </source>
</evidence>
<dbReference type="GO" id="GO:0005829">
    <property type="term" value="C:cytosol"/>
    <property type="evidence" value="ECO:0007669"/>
    <property type="project" value="UniProtKB-ARBA"/>
</dbReference>
<evidence type="ECO:0000256" key="4">
    <source>
        <dbReference type="ARBA" id="ARBA00022722"/>
    </source>
</evidence>
<name>A1ZEW1_MICM2</name>
<dbReference type="InterPro" id="IPR012340">
    <property type="entry name" value="NA-bd_OB-fold"/>
</dbReference>
<dbReference type="InterPro" id="IPR001900">
    <property type="entry name" value="RNase_II/R"/>
</dbReference>
<keyword evidence="3 8" id="KW-0963">Cytoplasm</keyword>
<dbReference type="InterPro" id="IPR003029">
    <property type="entry name" value="S1_domain"/>
</dbReference>
<keyword evidence="11" id="KW-1185">Reference proteome</keyword>
<dbReference type="GO" id="GO:0008859">
    <property type="term" value="F:exoribonuclease II activity"/>
    <property type="evidence" value="ECO:0007669"/>
    <property type="project" value="UniProtKB-UniRule"/>
</dbReference>
<dbReference type="SMART" id="SM00955">
    <property type="entry name" value="RNB"/>
    <property type="match status" value="1"/>
</dbReference>
<dbReference type="InterPro" id="IPR013223">
    <property type="entry name" value="RNase_B_OB_dom"/>
</dbReference>
<evidence type="ECO:0000256" key="1">
    <source>
        <dbReference type="ARBA" id="ARBA00001849"/>
    </source>
</evidence>
<dbReference type="Pfam" id="PF00575">
    <property type="entry name" value="S1"/>
    <property type="match status" value="1"/>
</dbReference>
<keyword evidence="4 8" id="KW-0540">Nuclease</keyword>
<dbReference type="HAMAP" id="MF_01895">
    <property type="entry name" value="RNase_R"/>
    <property type="match status" value="1"/>
</dbReference>
<evidence type="ECO:0000256" key="2">
    <source>
        <dbReference type="ARBA" id="ARBA00004496"/>
    </source>
</evidence>
<dbReference type="NCBIfam" id="TIGR00358">
    <property type="entry name" value="3_prime_RNase"/>
    <property type="match status" value="1"/>
</dbReference>
<proteinExistence type="inferred from homology"/>
<dbReference type="Pfam" id="PF00773">
    <property type="entry name" value="RNB"/>
    <property type="match status" value="1"/>
</dbReference>
<evidence type="ECO:0000256" key="8">
    <source>
        <dbReference type="HAMAP-Rule" id="MF_01895"/>
    </source>
</evidence>
<dbReference type="InterPro" id="IPR040476">
    <property type="entry name" value="CSD2"/>
</dbReference>
<dbReference type="RefSeq" id="WP_002694210.1">
    <property type="nucleotide sequence ID" value="NZ_AAWS01000004.1"/>
</dbReference>
<evidence type="ECO:0000256" key="3">
    <source>
        <dbReference type="ARBA" id="ARBA00022490"/>
    </source>
</evidence>
<dbReference type="SMART" id="SM00357">
    <property type="entry name" value="CSP"/>
    <property type="match status" value="2"/>
</dbReference>
<dbReference type="CDD" id="cd04471">
    <property type="entry name" value="S1_RNase_R"/>
    <property type="match status" value="1"/>
</dbReference>
<evidence type="ECO:0000259" key="9">
    <source>
        <dbReference type="PROSITE" id="PS50126"/>
    </source>
</evidence>
<dbReference type="InterPro" id="IPR050180">
    <property type="entry name" value="RNR_Ribonuclease"/>
</dbReference>
<dbReference type="GO" id="GO:0003723">
    <property type="term" value="F:RNA binding"/>
    <property type="evidence" value="ECO:0007669"/>
    <property type="project" value="UniProtKB-UniRule"/>
</dbReference>
<dbReference type="PANTHER" id="PTHR23355:SF9">
    <property type="entry name" value="DIS3-LIKE EXONUCLEASE 2"/>
    <property type="match status" value="1"/>
</dbReference>
<comment type="function">
    <text evidence="8">3'-5' exoribonuclease that releases 5'-nucleoside monophosphates and is involved in maturation of structured RNAs.</text>
</comment>
<gene>
    <name evidence="8" type="primary">rnr</name>
    <name evidence="10" type="ORF">M23134_07471</name>
</gene>
<accession>A1ZEW1</accession>
<dbReference type="OrthoDB" id="9764149at2"/>
<dbReference type="EMBL" id="AAWS01000004">
    <property type="protein sequence ID" value="EAY31063.1"/>
    <property type="molecule type" value="Genomic_DNA"/>
</dbReference>
<evidence type="ECO:0000313" key="11">
    <source>
        <dbReference type="Proteomes" id="UP000004095"/>
    </source>
</evidence>
<dbReference type="GO" id="GO:0006402">
    <property type="term" value="P:mRNA catabolic process"/>
    <property type="evidence" value="ECO:0007669"/>
    <property type="project" value="TreeGrafter"/>
</dbReference>